<dbReference type="EMBL" id="UARD01000016">
    <property type="protein sequence ID" value="SPV19911.1"/>
    <property type="molecule type" value="Genomic_DNA"/>
</dbReference>
<reference evidence="1 2" key="1">
    <citation type="submission" date="2018-06" db="EMBL/GenBank/DDBJ databases">
        <authorList>
            <consortium name="Pathogen Informatics"/>
            <person name="Doyle S."/>
        </authorList>
    </citation>
    <scope>NUCLEOTIDE SEQUENCE [LARGE SCALE GENOMIC DNA]</scope>
    <source>
        <strain evidence="1 2">NCTC10661</strain>
    </source>
</reference>
<dbReference type="AlphaFoldDB" id="A0AAE8NF79"/>
<evidence type="ECO:0000313" key="2">
    <source>
        <dbReference type="Proteomes" id="UP000250416"/>
    </source>
</evidence>
<sequence length="265" mass="30164">MRERRALGAARRAARELDVDRIGGRERRADRIEQRGIDGLAAARHHVREAEHAGRRDVAHRHDRAQARHARRMQVARRRGREFRRDGLQHLDVRGRLEALGGDHGFTADLVQRVFEFREPVGRIDVDEHRADPRGRELREQPFAAVRRPDADAIALHDAERGQPGRQHVDLVRELAPGPAHLLLAEHDGRTIGKAAGRVEQEPPDRRFGERHVGRAAHVRQSVFGRDQRPHAKVCCHECLRPFLSDRPDMRLTRVCSAAVATDSL</sequence>
<dbReference type="Proteomes" id="UP000250416">
    <property type="component" value="Unassembled WGS sequence"/>
</dbReference>
<gene>
    <name evidence="1" type="ORF">NCTC10661_03272</name>
</gene>
<accession>A0AAE8NF79</accession>
<evidence type="ECO:0000313" key="1">
    <source>
        <dbReference type="EMBL" id="SPV19911.1"/>
    </source>
</evidence>
<organism evidence="1 2">
    <name type="scientific">Burkholderia cepacia</name>
    <name type="common">Pseudomonas cepacia</name>
    <dbReference type="NCBI Taxonomy" id="292"/>
    <lineage>
        <taxon>Bacteria</taxon>
        <taxon>Pseudomonadati</taxon>
        <taxon>Pseudomonadota</taxon>
        <taxon>Betaproteobacteria</taxon>
        <taxon>Burkholderiales</taxon>
        <taxon>Burkholderiaceae</taxon>
        <taxon>Burkholderia</taxon>
        <taxon>Burkholderia cepacia complex</taxon>
    </lineage>
</organism>
<name>A0AAE8NF79_BURCE</name>
<protein>
    <submittedName>
        <fullName evidence="1">Uncharacterized protein</fullName>
    </submittedName>
</protein>
<proteinExistence type="predicted"/>
<comment type="caution">
    <text evidence="1">The sequence shown here is derived from an EMBL/GenBank/DDBJ whole genome shotgun (WGS) entry which is preliminary data.</text>
</comment>